<keyword evidence="4" id="KW-1134">Transmembrane beta strand</keyword>
<keyword evidence="3" id="KW-0813">Transport</keyword>
<dbReference type="Gene3D" id="1.20.1600.10">
    <property type="entry name" value="Outer membrane efflux proteins (OEP)"/>
    <property type="match status" value="1"/>
</dbReference>
<dbReference type="GO" id="GO:0015562">
    <property type="term" value="F:efflux transmembrane transporter activity"/>
    <property type="evidence" value="ECO:0007669"/>
    <property type="project" value="InterPro"/>
</dbReference>
<dbReference type="PANTHER" id="PTHR30026:SF20">
    <property type="entry name" value="OUTER MEMBRANE PROTEIN TOLC"/>
    <property type="match status" value="1"/>
</dbReference>
<dbReference type="Pfam" id="PF02321">
    <property type="entry name" value="OEP"/>
    <property type="match status" value="1"/>
</dbReference>
<accession>A0A1T5F0F2</accession>
<keyword evidence="6" id="KW-0472">Membrane</keyword>
<comment type="similarity">
    <text evidence="2">Belongs to the outer membrane factor (OMF) (TC 1.B.17) family.</text>
</comment>
<keyword evidence="9" id="KW-1185">Reference proteome</keyword>
<evidence type="ECO:0000256" key="6">
    <source>
        <dbReference type="ARBA" id="ARBA00023136"/>
    </source>
</evidence>
<keyword evidence="5" id="KW-0812">Transmembrane</keyword>
<dbReference type="AlphaFoldDB" id="A0A1T5F0F2"/>
<dbReference type="Proteomes" id="UP000190852">
    <property type="component" value="Unassembled WGS sequence"/>
</dbReference>
<name>A0A1T5F0F2_9BACT</name>
<dbReference type="GO" id="GO:1990281">
    <property type="term" value="C:efflux pump complex"/>
    <property type="evidence" value="ECO:0007669"/>
    <property type="project" value="TreeGrafter"/>
</dbReference>
<dbReference type="SUPFAM" id="SSF56954">
    <property type="entry name" value="Outer membrane efflux proteins (OEP)"/>
    <property type="match status" value="1"/>
</dbReference>
<dbReference type="InterPro" id="IPR003423">
    <property type="entry name" value="OMP_efflux"/>
</dbReference>
<dbReference type="GO" id="GO:0015288">
    <property type="term" value="F:porin activity"/>
    <property type="evidence" value="ECO:0007669"/>
    <property type="project" value="TreeGrafter"/>
</dbReference>
<dbReference type="PANTHER" id="PTHR30026">
    <property type="entry name" value="OUTER MEMBRANE PROTEIN TOLC"/>
    <property type="match status" value="1"/>
</dbReference>
<proteinExistence type="inferred from homology"/>
<evidence type="ECO:0000313" key="9">
    <source>
        <dbReference type="Proteomes" id="UP000190852"/>
    </source>
</evidence>
<organism evidence="8 9">
    <name type="scientific">Parabacteroides chartae</name>
    <dbReference type="NCBI Taxonomy" id="1037355"/>
    <lineage>
        <taxon>Bacteria</taxon>
        <taxon>Pseudomonadati</taxon>
        <taxon>Bacteroidota</taxon>
        <taxon>Bacteroidia</taxon>
        <taxon>Bacteroidales</taxon>
        <taxon>Tannerellaceae</taxon>
        <taxon>Parabacteroides</taxon>
    </lineage>
</organism>
<dbReference type="EMBL" id="FUYQ01000035">
    <property type="protein sequence ID" value="SKB89616.1"/>
    <property type="molecule type" value="Genomic_DNA"/>
</dbReference>
<gene>
    <name evidence="8" type="ORF">SAMN05660349_03237</name>
</gene>
<evidence type="ECO:0000256" key="2">
    <source>
        <dbReference type="ARBA" id="ARBA00007613"/>
    </source>
</evidence>
<evidence type="ECO:0000256" key="3">
    <source>
        <dbReference type="ARBA" id="ARBA00022448"/>
    </source>
</evidence>
<sequence>MKRIIIVLTLLLGYLSPTVYGQLTLDSCQQRARANYPLVKRYNLIEKSNEYSLANAGKNYLPQFAVSAKATYQSDVTKMPVSIPGIAIEGVSKDQYGVTLDVTQSIWDGGTTQAQKRIIKAGGDVEKRQLDVEVYKLTDRVNQLYFGILLVDEQLEQNRLLQEDLERNYQRISGYAANGMANQADLDAVRVEQLKAIQQRTHAEATRKAYMEMLGVMTDLPLNQSTQLVKPDVEELSLTAEVKRPELQLFEAQENLFDVQRLKIKSAYMPRLNLFVQGGYGNPGLNMLENKFSAYYLGGVRLSWNFGALYTQKNEVRKLGLNKQDVSAQRETFLYNLAMETRQENTAIGKLKQLMTYDDEIITLRENVRKSAEAKVANGTLTVIELMREINAENLARQEKAAHEIELLLSLSNLKTTMNN</sequence>
<keyword evidence="7" id="KW-0998">Cell outer membrane</keyword>
<comment type="subcellular location">
    <subcellularLocation>
        <location evidence="1">Cell outer membrane</location>
    </subcellularLocation>
</comment>
<protein>
    <submittedName>
        <fullName evidence="8">Outer membrane protein TolC</fullName>
    </submittedName>
</protein>
<dbReference type="InterPro" id="IPR051906">
    <property type="entry name" value="TolC-like"/>
</dbReference>
<evidence type="ECO:0000313" key="8">
    <source>
        <dbReference type="EMBL" id="SKB89616.1"/>
    </source>
</evidence>
<evidence type="ECO:0000256" key="5">
    <source>
        <dbReference type="ARBA" id="ARBA00022692"/>
    </source>
</evidence>
<dbReference type="GO" id="GO:0009279">
    <property type="term" value="C:cell outer membrane"/>
    <property type="evidence" value="ECO:0007669"/>
    <property type="project" value="UniProtKB-SubCell"/>
</dbReference>
<reference evidence="9" key="1">
    <citation type="submission" date="2017-02" db="EMBL/GenBank/DDBJ databases">
        <authorList>
            <person name="Varghese N."/>
            <person name="Submissions S."/>
        </authorList>
    </citation>
    <scope>NUCLEOTIDE SEQUENCE [LARGE SCALE GENOMIC DNA]</scope>
    <source>
        <strain evidence="9">DSM 24967</strain>
    </source>
</reference>
<dbReference type="RefSeq" id="WP_079684595.1">
    <property type="nucleotide sequence ID" value="NZ_FUYQ01000035.1"/>
</dbReference>
<evidence type="ECO:0000256" key="1">
    <source>
        <dbReference type="ARBA" id="ARBA00004442"/>
    </source>
</evidence>
<evidence type="ECO:0000256" key="4">
    <source>
        <dbReference type="ARBA" id="ARBA00022452"/>
    </source>
</evidence>
<evidence type="ECO:0000256" key="7">
    <source>
        <dbReference type="ARBA" id="ARBA00023237"/>
    </source>
</evidence>